<dbReference type="InterPro" id="IPR008965">
    <property type="entry name" value="CBM2/CBM3_carb-bd_dom_sf"/>
</dbReference>
<evidence type="ECO:0000259" key="2">
    <source>
        <dbReference type="Pfam" id="PF00963"/>
    </source>
</evidence>
<sequence>MKHINMSMMRAFAVLAALALLSSPALAATVTLNADATQLKGRPFDLNVSVDAIGAAYGIAFDLVYDPEYLEVVDLENGLPVQPSTTEGTLFNNAGADPTILRAALQEDVPGTLVLGLTRSGDIGAVSAVSETDIISVSFIPKKVGTTSVTFQAQAIMDASDNPATVDLWSPITMDIEILKGDVDGSFVVDMADAIQVLKIMIGIANDANLDSDVDGAGKISLEEAIYILQTVSEQ</sequence>
<dbReference type="GO" id="GO:0030246">
    <property type="term" value="F:carbohydrate binding"/>
    <property type="evidence" value="ECO:0007669"/>
    <property type="project" value="InterPro"/>
</dbReference>
<protein>
    <recommendedName>
        <fullName evidence="2">Cohesin domain-containing protein</fullName>
    </recommendedName>
</protein>
<evidence type="ECO:0000256" key="1">
    <source>
        <dbReference type="SAM" id="SignalP"/>
    </source>
</evidence>
<dbReference type="InterPro" id="IPR036439">
    <property type="entry name" value="Dockerin_dom_sf"/>
</dbReference>
<evidence type="ECO:0000313" key="3">
    <source>
        <dbReference type="EMBL" id="SHL09925.1"/>
    </source>
</evidence>
<evidence type="ECO:0000313" key="4">
    <source>
        <dbReference type="Proteomes" id="UP000183994"/>
    </source>
</evidence>
<dbReference type="RefSeq" id="WP_073478604.1">
    <property type="nucleotide sequence ID" value="NZ_FQZU01000045.1"/>
</dbReference>
<feature type="domain" description="Cohesin" evidence="2">
    <location>
        <begin position="39"/>
        <end position="162"/>
    </location>
</feature>
<dbReference type="SUPFAM" id="SSF49384">
    <property type="entry name" value="Carbohydrate-binding domain"/>
    <property type="match status" value="1"/>
</dbReference>
<reference evidence="4" key="1">
    <citation type="submission" date="2016-11" db="EMBL/GenBank/DDBJ databases">
        <authorList>
            <person name="Varghese N."/>
            <person name="Submissions S."/>
        </authorList>
    </citation>
    <scope>NUCLEOTIDE SEQUENCE [LARGE SCALE GENOMIC DNA]</scope>
    <source>
        <strain evidence="4">DSM 16219</strain>
    </source>
</reference>
<accession>A0A1M6XVT5</accession>
<dbReference type="OrthoDB" id="5425274at2"/>
<dbReference type="Gene3D" id="1.10.1330.10">
    <property type="entry name" value="Dockerin domain"/>
    <property type="match status" value="1"/>
</dbReference>
<dbReference type="GO" id="GO:0000272">
    <property type="term" value="P:polysaccharide catabolic process"/>
    <property type="evidence" value="ECO:0007669"/>
    <property type="project" value="InterPro"/>
</dbReference>
<dbReference type="AlphaFoldDB" id="A0A1M6XVT5"/>
<keyword evidence="4" id="KW-1185">Reference proteome</keyword>
<dbReference type="SUPFAM" id="SSF63446">
    <property type="entry name" value="Type I dockerin domain"/>
    <property type="match status" value="1"/>
</dbReference>
<dbReference type="Proteomes" id="UP000183994">
    <property type="component" value="Unassembled WGS sequence"/>
</dbReference>
<dbReference type="Pfam" id="PF00963">
    <property type="entry name" value="Cohesin"/>
    <property type="match status" value="1"/>
</dbReference>
<dbReference type="STRING" id="1121393.SAMN02745216_04615"/>
<feature type="chain" id="PRO_5013200924" description="Cohesin domain-containing protein" evidence="1">
    <location>
        <begin position="28"/>
        <end position="235"/>
    </location>
</feature>
<proteinExistence type="predicted"/>
<dbReference type="CDD" id="cd08547">
    <property type="entry name" value="Type_II_cohesin"/>
    <property type="match status" value="1"/>
</dbReference>
<dbReference type="InterPro" id="IPR002102">
    <property type="entry name" value="Cohesin_dom"/>
</dbReference>
<feature type="signal peptide" evidence="1">
    <location>
        <begin position="1"/>
        <end position="27"/>
    </location>
</feature>
<gene>
    <name evidence="3" type="ORF">SAMN02745216_04615</name>
</gene>
<dbReference type="Gene3D" id="2.60.40.680">
    <property type="match status" value="1"/>
</dbReference>
<dbReference type="EMBL" id="FQZU01000045">
    <property type="protein sequence ID" value="SHL09925.1"/>
    <property type="molecule type" value="Genomic_DNA"/>
</dbReference>
<keyword evidence="1" id="KW-0732">Signal</keyword>
<name>A0A1M6XVT5_9BACT</name>
<organism evidence="3 4">
    <name type="scientific">Desulfatibacillum alkenivorans DSM 16219</name>
    <dbReference type="NCBI Taxonomy" id="1121393"/>
    <lineage>
        <taxon>Bacteria</taxon>
        <taxon>Pseudomonadati</taxon>
        <taxon>Thermodesulfobacteriota</taxon>
        <taxon>Desulfobacteria</taxon>
        <taxon>Desulfobacterales</taxon>
        <taxon>Desulfatibacillaceae</taxon>
        <taxon>Desulfatibacillum</taxon>
    </lineage>
</organism>